<dbReference type="InterPro" id="IPR003385">
    <property type="entry name" value="Glyco_hydro_77"/>
</dbReference>
<comment type="caution">
    <text evidence="12">The sequence shown here is derived from an EMBL/GenBank/DDBJ whole genome shotgun (WGS) entry which is preliminary data.</text>
</comment>
<dbReference type="GO" id="GO:0005975">
    <property type="term" value="P:carbohydrate metabolic process"/>
    <property type="evidence" value="ECO:0007669"/>
    <property type="project" value="InterPro"/>
</dbReference>
<sequence>MDRNFVFGRRRAGVLLHPTSLPGPGPVGTLGKAAMSFIDFLSEAGVSVWQTLPLLPVNESASPYQPYSLFAGNTALIDAEQVAEDFDLPSPGVGAAGPELITAAMSKIRHQENRAMGNAFEAFRHHHREWLHPWCQFQALHCLFRGTAWPHWPASFRHYEPDPVLPLDNGLQDAMDREAFCQFLFHQQWRRLKTAANRRGIALYGDLPFYPAADSADTWQYPQYFDLDEFGHPKRIAGVPPDAFSETGQSWGMPVYDWTRLQNDGFGWWQERLMNQLELFDILRLDHFRGLEACWSHPPDAEAADGEWTPVPGEALLRQLHRTLGDFPLVAEDLGHITAAVEQLRDQFALPGMRILQFGFDGSDGNPHHPDNHDSHCLVYSGTHDNNTLMGWWSELAEDQRDRVLAALSEQALGPEQALHWRLVNCCLESLAQLSVIPMQDLLGLGSEARMNTPGTMAGNWSWRMSGKEALSSLAPFVRQRVTASGRDGSTITPQSTATRTATPSSPSQRDG</sequence>
<keyword evidence="7 10" id="KW-0119">Carbohydrate metabolism</keyword>
<keyword evidence="6 10" id="KW-0808">Transferase</keyword>
<evidence type="ECO:0000256" key="2">
    <source>
        <dbReference type="ARBA" id="ARBA00005684"/>
    </source>
</evidence>
<dbReference type="AlphaFoldDB" id="A0AAP6JFC6"/>
<dbReference type="EC" id="2.4.1.25" evidence="3 10"/>
<evidence type="ECO:0000256" key="9">
    <source>
        <dbReference type="ARBA" id="ARBA00031501"/>
    </source>
</evidence>
<accession>A0AAP6JFC6</accession>
<dbReference type="SUPFAM" id="SSF51445">
    <property type="entry name" value="(Trans)glycosidases"/>
    <property type="match status" value="1"/>
</dbReference>
<dbReference type="GO" id="GO:0004134">
    <property type="term" value="F:4-alpha-glucanotransferase activity"/>
    <property type="evidence" value="ECO:0007669"/>
    <property type="project" value="UniProtKB-EC"/>
</dbReference>
<evidence type="ECO:0000256" key="11">
    <source>
        <dbReference type="SAM" id="MobiDB-lite"/>
    </source>
</evidence>
<evidence type="ECO:0000313" key="13">
    <source>
        <dbReference type="Proteomes" id="UP001302316"/>
    </source>
</evidence>
<dbReference type="InterPro" id="IPR017853">
    <property type="entry name" value="GH"/>
</dbReference>
<evidence type="ECO:0000256" key="6">
    <source>
        <dbReference type="ARBA" id="ARBA00022679"/>
    </source>
</evidence>
<dbReference type="Gene3D" id="3.20.20.80">
    <property type="entry name" value="Glycosidases"/>
    <property type="match status" value="1"/>
</dbReference>
<dbReference type="NCBIfam" id="NF011080">
    <property type="entry name" value="PRK14508.1-3"/>
    <property type="match status" value="1"/>
</dbReference>
<dbReference type="RefSeq" id="WP_346051857.1">
    <property type="nucleotide sequence ID" value="NZ_JAYGII010000017.1"/>
</dbReference>
<evidence type="ECO:0000256" key="1">
    <source>
        <dbReference type="ARBA" id="ARBA00000439"/>
    </source>
</evidence>
<keyword evidence="13" id="KW-1185">Reference proteome</keyword>
<evidence type="ECO:0000256" key="8">
    <source>
        <dbReference type="ARBA" id="ARBA00031423"/>
    </source>
</evidence>
<organism evidence="12 13">
    <name type="scientific">Natronospira elongata</name>
    <dbReference type="NCBI Taxonomy" id="3110268"/>
    <lineage>
        <taxon>Bacteria</taxon>
        <taxon>Pseudomonadati</taxon>
        <taxon>Pseudomonadota</taxon>
        <taxon>Gammaproteobacteria</taxon>
        <taxon>Natronospirales</taxon>
        <taxon>Natronospiraceae</taxon>
        <taxon>Natronospira</taxon>
    </lineage>
</organism>
<evidence type="ECO:0000313" key="12">
    <source>
        <dbReference type="EMBL" id="MEA5445940.1"/>
    </source>
</evidence>
<dbReference type="PANTHER" id="PTHR32438:SF5">
    <property type="entry name" value="4-ALPHA-GLUCANOTRANSFERASE DPE1, CHLOROPLASTIC_AMYLOPLASTIC"/>
    <property type="match status" value="1"/>
</dbReference>
<dbReference type="Proteomes" id="UP001302316">
    <property type="component" value="Unassembled WGS sequence"/>
</dbReference>
<comment type="similarity">
    <text evidence="2 10">Belongs to the disproportionating enzyme family.</text>
</comment>
<feature type="compositionally biased region" description="Low complexity" evidence="11">
    <location>
        <begin position="490"/>
        <end position="512"/>
    </location>
</feature>
<dbReference type="NCBIfam" id="TIGR00217">
    <property type="entry name" value="malQ"/>
    <property type="match status" value="1"/>
</dbReference>
<evidence type="ECO:0000256" key="10">
    <source>
        <dbReference type="RuleBase" id="RU361207"/>
    </source>
</evidence>
<gene>
    <name evidence="12" type="primary">malQ</name>
    <name evidence="12" type="ORF">VCB98_08925</name>
</gene>
<evidence type="ECO:0000256" key="4">
    <source>
        <dbReference type="ARBA" id="ARBA00020295"/>
    </source>
</evidence>
<dbReference type="Pfam" id="PF02446">
    <property type="entry name" value="Glyco_hydro_77"/>
    <property type="match status" value="1"/>
</dbReference>
<comment type="catalytic activity">
    <reaction evidence="1 10">
        <text>Transfers a segment of a (1-&gt;4)-alpha-D-glucan to a new position in an acceptor, which may be glucose or a (1-&gt;4)-alpha-D-glucan.</text>
        <dbReference type="EC" id="2.4.1.25"/>
    </reaction>
</comment>
<evidence type="ECO:0000256" key="7">
    <source>
        <dbReference type="ARBA" id="ARBA00023277"/>
    </source>
</evidence>
<evidence type="ECO:0000256" key="5">
    <source>
        <dbReference type="ARBA" id="ARBA00022676"/>
    </source>
</evidence>
<proteinExistence type="inferred from homology"/>
<dbReference type="PANTHER" id="PTHR32438">
    <property type="entry name" value="4-ALPHA-GLUCANOTRANSFERASE DPE1, CHLOROPLASTIC/AMYLOPLASTIC"/>
    <property type="match status" value="1"/>
</dbReference>
<protein>
    <recommendedName>
        <fullName evidence="4 10">4-alpha-glucanotransferase</fullName>
        <ecNumber evidence="3 10">2.4.1.25</ecNumber>
    </recommendedName>
    <alternativeName>
        <fullName evidence="8 10">Amylomaltase</fullName>
    </alternativeName>
    <alternativeName>
        <fullName evidence="9 10">Disproportionating enzyme</fullName>
    </alternativeName>
</protein>
<reference evidence="12 13" key="1">
    <citation type="submission" date="2023-12" db="EMBL/GenBank/DDBJ databases">
        <title>Whole-genome sequencing of halo(alkali)philic microorganisms from hypersaline lakes.</title>
        <authorList>
            <person name="Sorokin D.Y."/>
            <person name="Merkel A.Y."/>
            <person name="Messina E."/>
            <person name="Yakimov M."/>
        </authorList>
    </citation>
    <scope>NUCLEOTIDE SEQUENCE [LARGE SCALE GENOMIC DNA]</scope>
    <source>
        <strain evidence="12 13">AB-CW1</strain>
    </source>
</reference>
<name>A0AAP6JFC6_9GAMM</name>
<keyword evidence="5 10" id="KW-0328">Glycosyltransferase</keyword>
<dbReference type="EMBL" id="JAYGII010000017">
    <property type="protein sequence ID" value="MEA5445940.1"/>
    <property type="molecule type" value="Genomic_DNA"/>
</dbReference>
<evidence type="ECO:0000256" key="3">
    <source>
        <dbReference type="ARBA" id="ARBA00012560"/>
    </source>
</evidence>
<feature type="region of interest" description="Disordered" evidence="11">
    <location>
        <begin position="484"/>
        <end position="512"/>
    </location>
</feature>